<dbReference type="EnsemblPlants" id="Pp3c13_5060V3.1">
    <property type="protein sequence ID" value="Pp3c13_5060V3.1"/>
    <property type="gene ID" value="Pp3c13_5060"/>
</dbReference>
<dbReference type="SUPFAM" id="SSF54826">
    <property type="entry name" value="Enolase N-terminal domain-like"/>
    <property type="match status" value="1"/>
</dbReference>
<dbReference type="UniPathway" id="UPA00109">
    <property type="reaction ID" value="UER00187"/>
</dbReference>
<dbReference type="SMART" id="SM01193">
    <property type="entry name" value="Enolase_N"/>
    <property type="match status" value="1"/>
</dbReference>
<comment type="pathway">
    <text evidence="1">Carbohydrate degradation; glycolysis; pyruvate from D-glyceraldehyde 3-phosphate: step 4/5.</text>
</comment>
<evidence type="ECO:0000313" key="11">
    <source>
        <dbReference type="Proteomes" id="UP000006727"/>
    </source>
</evidence>
<dbReference type="InterPro" id="IPR020810">
    <property type="entry name" value="Enolase_C"/>
</dbReference>
<evidence type="ECO:0000259" key="7">
    <source>
        <dbReference type="SMART" id="SM01192"/>
    </source>
</evidence>
<gene>
    <name evidence="9" type="ORF">PHYPA_016999</name>
</gene>
<sequence>MATIQSIKARSIFGRGVTTPLWRCCDICAVFGLTMWFADIHLPDESWYRAAVPSGASTGVYEALELRDGGKDYMGKGVQKAVNNVNNVIGPALVGKDPLDQTAIDNFMVHELDGAKNEWGWCKKKLVAHAILAVSLAVCKAGAEDSSLPGYLPSHSIRLGYAVQQKACNALLLKVNQILSVTESNEAVVVAKKAGWGVMTSHRSGATEDFIADLAVGLSTGQIKTGAPCRSERLSKYNQLLRIEEELGSKALYACHNVRKPAEPY</sequence>
<dbReference type="STRING" id="3218.A0A2K1JKU9"/>
<organism evidence="9">
    <name type="scientific">Physcomitrium patens</name>
    <name type="common">Spreading-leaved earth moss</name>
    <name type="synonym">Physcomitrella patens</name>
    <dbReference type="NCBI Taxonomy" id="3218"/>
    <lineage>
        <taxon>Eukaryota</taxon>
        <taxon>Viridiplantae</taxon>
        <taxon>Streptophyta</taxon>
        <taxon>Embryophyta</taxon>
        <taxon>Bryophyta</taxon>
        <taxon>Bryophytina</taxon>
        <taxon>Bryopsida</taxon>
        <taxon>Funariidae</taxon>
        <taxon>Funariales</taxon>
        <taxon>Funariaceae</taxon>
        <taxon>Physcomitrium</taxon>
    </lineage>
</organism>
<keyword evidence="11" id="KW-1185">Reference proteome</keyword>
<dbReference type="InterPro" id="IPR029017">
    <property type="entry name" value="Enolase-like_N"/>
</dbReference>
<evidence type="ECO:0000256" key="4">
    <source>
        <dbReference type="ARBA" id="ARBA00022842"/>
    </source>
</evidence>
<dbReference type="InterPro" id="IPR000941">
    <property type="entry name" value="Enolase"/>
</dbReference>
<keyword evidence="4" id="KW-0460">Magnesium</keyword>
<evidence type="ECO:0000313" key="10">
    <source>
        <dbReference type="EnsemblPlants" id="Pp3c13_5060V3.1"/>
    </source>
</evidence>
<proteinExistence type="inferred from homology"/>
<evidence type="ECO:0000259" key="8">
    <source>
        <dbReference type="SMART" id="SM01193"/>
    </source>
</evidence>
<evidence type="ECO:0000256" key="2">
    <source>
        <dbReference type="ARBA" id="ARBA00009604"/>
    </source>
</evidence>
<dbReference type="InParanoid" id="A0A2K1JKU9"/>
<keyword evidence="6" id="KW-0456">Lyase</keyword>
<dbReference type="SMART" id="SM01192">
    <property type="entry name" value="Enolase_C"/>
    <property type="match status" value="1"/>
</dbReference>
<accession>A0A2K1JKU9</accession>
<dbReference type="PaxDb" id="3218-PP1S133_85V6.1"/>
<dbReference type="GO" id="GO:0000287">
    <property type="term" value="F:magnesium ion binding"/>
    <property type="evidence" value="ECO:0007669"/>
    <property type="project" value="InterPro"/>
</dbReference>
<dbReference type="EMBL" id="ABEU02000013">
    <property type="protein sequence ID" value="PNR42170.1"/>
    <property type="molecule type" value="Genomic_DNA"/>
</dbReference>
<comment type="similarity">
    <text evidence="2">Belongs to the enolase family.</text>
</comment>
<dbReference type="SUPFAM" id="SSF51604">
    <property type="entry name" value="Enolase C-terminal domain-like"/>
    <property type="match status" value="1"/>
</dbReference>
<reference evidence="9 11" key="1">
    <citation type="journal article" date="2008" name="Science">
        <title>The Physcomitrella genome reveals evolutionary insights into the conquest of land by plants.</title>
        <authorList>
            <person name="Rensing S."/>
            <person name="Lang D."/>
            <person name="Zimmer A."/>
            <person name="Terry A."/>
            <person name="Salamov A."/>
            <person name="Shapiro H."/>
            <person name="Nishiyama T."/>
            <person name="Perroud P.-F."/>
            <person name="Lindquist E."/>
            <person name="Kamisugi Y."/>
            <person name="Tanahashi T."/>
            <person name="Sakakibara K."/>
            <person name="Fujita T."/>
            <person name="Oishi K."/>
            <person name="Shin-I T."/>
            <person name="Kuroki Y."/>
            <person name="Toyoda A."/>
            <person name="Suzuki Y."/>
            <person name="Hashimoto A."/>
            <person name="Yamaguchi K."/>
            <person name="Sugano A."/>
            <person name="Kohara Y."/>
            <person name="Fujiyama A."/>
            <person name="Anterola A."/>
            <person name="Aoki S."/>
            <person name="Ashton N."/>
            <person name="Barbazuk W.B."/>
            <person name="Barker E."/>
            <person name="Bennetzen J."/>
            <person name="Bezanilla M."/>
            <person name="Blankenship R."/>
            <person name="Cho S.H."/>
            <person name="Dutcher S."/>
            <person name="Estelle M."/>
            <person name="Fawcett J.A."/>
            <person name="Gundlach H."/>
            <person name="Hanada K."/>
            <person name="Heyl A."/>
            <person name="Hicks K.A."/>
            <person name="Hugh J."/>
            <person name="Lohr M."/>
            <person name="Mayer K."/>
            <person name="Melkozernov A."/>
            <person name="Murata T."/>
            <person name="Nelson D."/>
            <person name="Pils B."/>
            <person name="Prigge M."/>
            <person name="Reiss B."/>
            <person name="Renner T."/>
            <person name="Rombauts S."/>
            <person name="Rushton P."/>
            <person name="Sanderfoot A."/>
            <person name="Schween G."/>
            <person name="Shiu S.-H."/>
            <person name="Stueber K."/>
            <person name="Theodoulou F.L."/>
            <person name="Tu H."/>
            <person name="Van de Peer Y."/>
            <person name="Verrier P.J."/>
            <person name="Waters E."/>
            <person name="Wood A."/>
            <person name="Yang L."/>
            <person name="Cove D."/>
            <person name="Cuming A."/>
            <person name="Hasebe M."/>
            <person name="Lucas S."/>
            <person name="Mishler D.B."/>
            <person name="Reski R."/>
            <person name="Grigoriev I."/>
            <person name="Quatrano R.S."/>
            <person name="Boore J.L."/>
        </authorList>
    </citation>
    <scope>NUCLEOTIDE SEQUENCE [LARGE SCALE GENOMIC DNA]</scope>
    <source>
        <strain evidence="10 11">cv. Gransden 2004</strain>
    </source>
</reference>
<dbReference type="Proteomes" id="UP000006727">
    <property type="component" value="Chromosome 13"/>
</dbReference>
<dbReference type="Gene3D" id="3.20.20.120">
    <property type="entry name" value="Enolase-like C-terminal domain"/>
    <property type="match status" value="1"/>
</dbReference>
<dbReference type="Pfam" id="PF03952">
    <property type="entry name" value="Enolase_N"/>
    <property type="match status" value="1"/>
</dbReference>
<dbReference type="Gene3D" id="3.30.390.10">
    <property type="entry name" value="Enolase-like, N-terminal domain"/>
    <property type="match status" value="1"/>
</dbReference>
<dbReference type="Pfam" id="PF00113">
    <property type="entry name" value="Enolase_C"/>
    <property type="match status" value="1"/>
</dbReference>
<protein>
    <recommendedName>
        <fullName evidence="3">phosphopyruvate hydratase</fullName>
        <ecNumber evidence="3">4.2.1.11</ecNumber>
    </recommendedName>
</protein>
<reference evidence="10" key="3">
    <citation type="submission" date="2020-12" db="UniProtKB">
        <authorList>
            <consortium name="EnsemblPlants"/>
        </authorList>
    </citation>
    <scope>IDENTIFICATION</scope>
</reference>
<dbReference type="PANTHER" id="PTHR11902">
    <property type="entry name" value="ENOLASE"/>
    <property type="match status" value="1"/>
</dbReference>
<dbReference type="GO" id="GO:0006096">
    <property type="term" value="P:glycolytic process"/>
    <property type="evidence" value="ECO:0000318"/>
    <property type="project" value="GO_Central"/>
</dbReference>
<dbReference type="InterPro" id="IPR020811">
    <property type="entry name" value="Enolase_N"/>
</dbReference>
<evidence type="ECO:0000256" key="6">
    <source>
        <dbReference type="ARBA" id="ARBA00023239"/>
    </source>
</evidence>
<feature type="domain" description="Enolase C-terminal TIM barrel" evidence="7">
    <location>
        <begin position="102"/>
        <end position="261"/>
    </location>
</feature>
<evidence type="ECO:0000256" key="1">
    <source>
        <dbReference type="ARBA" id="ARBA00005031"/>
    </source>
</evidence>
<dbReference type="PANTHER" id="PTHR11902:SF1">
    <property type="entry name" value="ENOLASE"/>
    <property type="match status" value="1"/>
</dbReference>
<dbReference type="AlphaFoldDB" id="A0A2K1JKU9"/>
<dbReference type="InterPro" id="IPR036849">
    <property type="entry name" value="Enolase-like_C_sf"/>
</dbReference>
<keyword evidence="5" id="KW-0324">Glycolysis</keyword>
<reference evidence="9 11" key="2">
    <citation type="journal article" date="2018" name="Plant J.">
        <title>The Physcomitrella patens chromosome-scale assembly reveals moss genome structure and evolution.</title>
        <authorList>
            <person name="Lang D."/>
            <person name="Ullrich K.K."/>
            <person name="Murat F."/>
            <person name="Fuchs J."/>
            <person name="Jenkins J."/>
            <person name="Haas F.B."/>
            <person name="Piednoel M."/>
            <person name="Gundlach H."/>
            <person name="Van Bel M."/>
            <person name="Meyberg R."/>
            <person name="Vives C."/>
            <person name="Morata J."/>
            <person name="Symeonidi A."/>
            <person name="Hiss M."/>
            <person name="Muchero W."/>
            <person name="Kamisugi Y."/>
            <person name="Saleh O."/>
            <person name="Blanc G."/>
            <person name="Decker E.L."/>
            <person name="van Gessel N."/>
            <person name="Grimwood J."/>
            <person name="Hayes R.D."/>
            <person name="Graham S.W."/>
            <person name="Gunter L.E."/>
            <person name="McDaniel S.F."/>
            <person name="Hoernstein S.N.W."/>
            <person name="Larsson A."/>
            <person name="Li F.W."/>
            <person name="Perroud P.F."/>
            <person name="Phillips J."/>
            <person name="Ranjan P."/>
            <person name="Rokshar D.S."/>
            <person name="Rothfels C.J."/>
            <person name="Schneider L."/>
            <person name="Shu S."/>
            <person name="Stevenson D.W."/>
            <person name="Thummler F."/>
            <person name="Tillich M."/>
            <person name="Villarreal Aguilar J.C."/>
            <person name="Widiez T."/>
            <person name="Wong G.K."/>
            <person name="Wymore A."/>
            <person name="Zhang Y."/>
            <person name="Zimmer A.D."/>
            <person name="Quatrano R.S."/>
            <person name="Mayer K.F.X."/>
            <person name="Goodstein D."/>
            <person name="Casacuberta J.M."/>
            <person name="Vandepoele K."/>
            <person name="Reski R."/>
            <person name="Cuming A.C."/>
            <person name="Tuskan G.A."/>
            <person name="Maumus F."/>
            <person name="Salse J."/>
            <person name="Schmutz J."/>
            <person name="Rensing S.A."/>
        </authorList>
    </citation>
    <scope>NUCLEOTIDE SEQUENCE [LARGE SCALE GENOMIC DNA]</scope>
    <source>
        <strain evidence="10 11">cv. Gransden 2004</strain>
    </source>
</reference>
<dbReference type="EC" id="4.2.1.11" evidence="3"/>
<dbReference type="Gramene" id="Pp3c13_5060V3.1">
    <property type="protein sequence ID" value="Pp3c13_5060V3.1"/>
    <property type="gene ID" value="Pp3c13_5060"/>
</dbReference>
<dbReference type="PRINTS" id="PR00148">
    <property type="entry name" value="ENOLASE"/>
</dbReference>
<feature type="domain" description="Enolase N-terminal" evidence="8">
    <location>
        <begin position="4"/>
        <end position="152"/>
    </location>
</feature>
<evidence type="ECO:0000256" key="3">
    <source>
        <dbReference type="ARBA" id="ARBA00012058"/>
    </source>
</evidence>
<dbReference type="GO" id="GO:0004634">
    <property type="term" value="F:phosphopyruvate hydratase activity"/>
    <property type="evidence" value="ECO:0000318"/>
    <property type="project" value="GO_Central"/>
</dbReference>
<evidence type="ECO:0000256" key="5">
    <source>
        <dbReference type="ARBA" id="ARBA00023152"/>
    </source>
</evidence>
<evidence type="ECO:0000313" key="9">
    <source>
        <dbReference type="EMBL" id="PNR42170.1"/>
    </source>
</evidence>
<name>A0A2K1JKU9_PHYPA</name>
<dbReference type="GO" id="GO:0000015">
    <property type="term" value="C:phosphopyruvate hydratase complex"/>
    <property type="evidence" value="ECO:0000318"/>
    <property type="project" value="GO_Central"/>
</dbReference>